<dbReference type="InterPro" id="IPR020472">
    <property type="entry name" value="WD40_PAC1"/>
</dbReference>
<dbReference type="InterPro" id="IPR013258">
    <property type="entry name" value="Striatin_N"/>
</dbReference>
<dbReference type="AlphaFoldDB" id="A0A1J1II33"/>
<dbReference type="InterPro" id="IPR001680">
    <property type="entry name" value="WD40_rpt"/>
</dbReference>
<feature type="repeat" description="WD" evidence="6">
    <location>
        <begin position="505"/>
        <end position="537"/>
    </location>
</feature>
<evidence type="ECO:0000256" key="3">
    <source>
        <dbReference type="ARBA" id="ARBA00022737"/>
    </source>
</evidence>
<dbReference type="EMBL" id="CVRI01000054">
    <property type="protein sequence ID" value="CRK99867.1"/>
    <property type="molecule type" value="Genomic_DNA"/>
</dbReference>
<feature type="region of interest" description="Disordered" evidence="7">
    <location>
        <begin position="199"/>
        <end position="232"/>
    </location>
</feature>
<dbReference type="Pfam" id="PF00400">
    <property type="entry name" value="WD40"/>
    <property type="match status" value="5"/>
</dbReference>
<dbReference type="PRINTS" id="PR00320">
    <property type="entry name" value="GPROTEINBRPT"/>
</dbReference>
<dbReference type="InterPro" id="IPR019775">
    <property type="entry name" value="WD40_repeat_CS"/>
</dbReference>
<dbReference type="OrthoDB" id="727118at2759"/>
<feature type="compositionally biased region" description="Polar residues" evidence="7">
    <location>
        <begin position="220"/>
        <end position="232"/>
    </location>
</feature>
<evidence type="ECO:0000256" key="2">
    <source>
        <dbReference type="ARBA" id="ARBA00022574"/>
    </source>
</evidence>
<dbReference type="InterPro" id="IPR036322">
    <property type="entry name" value="WD40_repeat_dom_sf"/>
</dbReference>
<gene>
    <name evidence="9" type="primary">putative Striatin-4</name>
    <name evidence="9" type="ORF">CLUMA_CG013170</name>
</gene>
<comment type="similarity">
    <text evidence="1">Belongs to the WD repeat striatin family.</text>
</comment>
<keyword evidence="10" id="KW-1185">Reference proteome</keyword>
<feature type="domain" description="Striatin N-terminal" evidence="8">
    <location>
        <begin position="52"/>
        <end position="183"/>
    </location>
</feature>
<dbReference type="SUPFAM" id="SSF50978">
    <property type="entry name" value="WD40 repeat-like"/>
    <property type="match status" value="1"/>
</dbReference>
<feature type="repeat" description="WD" evidence="6">
    <location>
        <begin position="399"/>
        <end position="440"/>
    </location>
</feature>
<proteinExistence type="inferred from homology"/>
<dbReference type="PROSITE" id="PS00678">
    <property type="entry name" value="WD_REPEATS_1"/>
    <property type="match status" value="2"/>
</dbReference>
<dbReference type="FunFam" id="2.130.10.10:FF:000498">
    <property type="entry name" value="Striatin 3"/>
    <property type="match status" value="1"/>
</dbReference>
<dbReference type="SMART" id="SM00320">
    <property type="entry name" value="WD40"/>
    <property type="match status" value="6"/>
</dbReference>
<dbReference type="InterPro" id="IPR015943">
    <property type="entry name" value="WD40/YVTN_repeat-like_dom_sf"/>
</dbReference>
<name>A0A1J1II33_9DIPT</name>
<evidence type="ECO:0000256" key="6">
    <source>
        <dbReference type="PROSITE-ProRule" id="PRU00221"/>
    </source>
</evidence>
<accession>A0A1J1II33</accession>
<keyword evidence="3" id="KW-0677">Repeat</keyword>
<dbReference type="PANTHER" id="PTHR15653">
    <property type="entry name" value="STRIATIN"/>
    <property type="match status" value="1"/>
</dbReference>
<dbReference type="FunFam" id="2.130.10.10:FF:000058">
    <property type="entry name" value="striatin isoform X1"/>
    <property type="match status" value="1"/>
</dbReference>
<dbReference type="Proteomes" id="UP000183832">
    <property type="component" value="Unassembled WGS sequence"/>
</dbReference>
<dbReference type="Pfam" id="PF08232">
    <property type="entry name" value="Striatin"/>
    <property type="match status" value="1"/>
</dbReference>
<evidence type="ECO:0000259" key="8">
    <source>
        <dbReference type="Pfam" id="PF08232"/>
    </source>
</evidence>
<reference evidence="9 10" key="1">
    <citation type="submission" date="2015-04" db="EMBL/GenBank/DDBJ databases">
        <authorList>
            <person name="Syromyatnikov M.Y."/>
            <person name="Popov V.N."/>
        </authorList>
    </citation>
    <scope>NUCLEOTIDE SEQUENCE [LARGE SCALE GENOMIC DNA]</scope>
</reference>
<evidence type="ECO:0000313" key="10">
    <source>
        <dbReference type="Proteomes" id="UP000183832"/>
    </source>
</evidence>
<evidence type="ECO:0000256" key="7">
    <source>
        <dbReference type="SAM" id="MobiDB-lite"/>
    </source>
</evidence>
<dbReference type="Gene3D" id="2.130.10.10">
    <property type="entry name" value="YVTN repeat-like/Quinoprotein amine dehydrogenase"/>
    <property type="match status" value="3"/>
</dbReference>
<dbReference type="InterPro" id="IPR051488">
    <property type="entry name" value="WD_repeat_striatin"/>
</dbReference>
<evidence type="ECO:0000256" key="1">
    <source>
        <dbReference type="ARBA" id="ARBA00009616"/>
    </source>
</evidence>
<evidence type="ECO:0000256" key="5">
    <source>
        <dbReference type="ARBA" id="ARBA00023054"/>
    </source>
</evidence>
<dbReference type="GO" id="GO:0005516">
    <property type="term" value="F:calmodulin binding"/>
    <property type="evidence" value="ECO:0007669"/>
    <property type="project" value="UniProtKB-KW"/>
</dbReference>
<dbReference type="PANTHER" id="PTHR15653:SF0">
    <property type="entry name" value="CONNECTOR OF KINASE TO AP-1, ISOFORM E"/>
    <property type="match status" value="1"/>
</dbReference>
<keyword evidence="5" id="KW-0175">Coiled coil</keyword>
<evidence type="ECO:0000256" key="4">
    <source>
        <dbReference type="ARBA" id="ARBA00022860"/>
    </source>
</evidence>
<organism evidence="9 10">
    <name type="scientific">Clunio marinus</name>
    <dbReference type="NCBI Taxonomy" id="568069"/>
    <lineage>
        <taxon>Eukaryota</taxon>
        <taxon>Metazoa</taxon>
        <taxon>Ecdysozoa</taxon>
        <taxon>Arthropoda</taxon>
        <taxon>Hexapoda</taxon>
        <taxon>Insecta</taxon>
        <taxon>Pterygota</taxon>
        <taxon>Neoptera</taxon>
        <taxon>Endopterygota</taxon>
        <taxon>Diptera</taxon>
        <taxon>Nematocera</taxon>
        <taxon>Chironomoidea</taxon>
        <taxon>Chironomidae</taxon>
        <taxon>Clunio</taxon>
    </lineage>
</organism>
<sequence>MRIINTTEIMDENSLNGAQNVGVGQNRSINPAAGEKIDDANGNAPKIVPEYTIPGILHFIEHEWQRFQAERSQWDTDRAELQSKIAVLLGERKGLQTTHSDLIRRIKMLEYALRQERIKFHRLKFGCDPPTVDLTQSPDDLGANEISADSEFPYSPVTNQMWERGRARLQNYLKEIGCTETIIDVRSKCTRNMLKLGNTEQEENINPNMNGEANNKRASESQGRGQPAKKSQPQLMADALLLDTEAAVMSSFAFLEPADVEMDDEDYMGDDMDMVSGTDADMKQLKLKTKGVIVNDDDADAEAEEVLNDLNRLVEGEDANMNLNDSQRQQDGDWNQHGFKSSVPRAITSLVPGTDEEVDSSLGLGELAELTVTNESESTYDVNNSKESHRKTWNAKYTLRSHFDCVRALAFHPKESVLITGSDDHTLKLWNLQKTVPAKKSASLDVEPLYTFRAHNGPVLCLAMSASGEQCYSGGLDGVINCWNLPSSSIDPYDSYDPEVLKCSLEGHTDAVWRLSVNHTKGNVVSASSDGTVKLWSPNSKIPLLNTYSSENEGIPTSVDFVRDETDKIVVSYKSAVSVIHDVETGKALLKLTPNGMSGAADPSKYINRIISHPTMPIIITAHEDRWIRFYDVNDGTLLHAMVAHLDAVTSLAIDVHGLYLLSGSHDCSIRLWNIANKKTCVQEITAHRKKFEESILDVAFHPSKPFIASAGADAVAKVFV</sequence>
<keyword evidence="4" id="KW-0112">Calmodulin-binding</keyword>
<dbReference type="PROSITE" id="PS50294">
    <property type="entry name" value="WD_REPEATS_REGION"/>
    <property type="match status" value="4"/>
</dbReference>
<keyword evidence="2 6" id="KW-0853">WD repeat</keyword>
<evidence type="ECO:0000313" key="9">
    <source>
        <dbReference type="EMBL" id="CRK99867.1"/>
    </source>
</evidence>
<feature type="compositionally biased region" description="Polar residues" evidence="7">
    <location>
        <begin position="204"/>
        <end position="213"/>
    </location>
</feature>
<protein>
    <submittedName>
        <fullName evidence="9">CLUMA_CG013170, isoform A</fullName>
    </submittedName>
</protein>
<dbReference type="PROSITE" id="PS50082">
    <property type="entry name" value="WD_REPEATS_2"/>
    <property type="match status" value="4"/>
</dbReference>
<dbReference type="STRING" id="568069.A0A1J1II33"/>
<feature type="repeat" description="WD" evidence="6">
    <location>
        <begin position="452"/>
        <end position="485"/>
    </location>
</feature>
<dbReference type="Gene3D" id="1.20.5.300">
    <property type="match status" value="1"/>
</dbReference>
<dbReference type="CDD" id="cd00200">
    <property type="entry name" value="WD40"/>
    <property type="match status" value="1"/>
</dbReference>
<feature type="repeat" description="WD" evidence="6">
    <location>
        <begin position="642"/>
        <end position="683"/>
    </location>
</feature>